<keyword evidence="2" id="KW-1185">Reference proteome</keyword>
<dbReference type="OrthoDB" id="5062850at2759"/>
<dbReference type="AlphaFoldDB" id="A0A2P5HLC8"/>
<dbReference type="Proteomes" id="UP000094444">
    <property type="component" value="Unassembled WGS sequence"/>
</dbReference>
<gene>
    <name evidence="1" type="ORF">DHEL01_v210566</name>
</gene>
<accession>A0A2P5HLC8</accession>
<protein>
    <submittedName>
        <fullName evidence="1">Uncharacterized protein</fullName>
    </submittedName>
</protein>
<name>A0A2P5HLC8_DIAHE</name>
<reference evidence="1" key="1">
    <citation type="submission" date="2017-09" db="EMBL/GenBank/DDBJ databases">
        <title>Polyketide synthases of a Diaporthe helianthi virulent isolate.</title>
        <authorList>
            <person name="Baroncelli R."/>
        </authorList>
    </citation>
    <scope>NUCLEOTIDE SEQUENCE [LARGE SCALE GENOMIC DNA]</scope>
    <source>
        <strain evidence="1">7/96</strain>
    </source>
</reference>
<organism evidence="1 2">
    <name type="scientific">Diaporthe helianthi</name>
    <dbReference type="NCBI Taxonomy" id="158607"/>
    <lineage>
        <taxon>Eukaryota</taxon>
        <taxon>Fungi</taxon>
        <taxon>Dikarya</taxon>
        <taxon>Ascomycota</taxon>
        <taxon>Pezizomycotina</taxon>
        <taxon>Sordariomycetes</taxon>
        <taxon>Sordariomycetidae</taxon>
        <taxon>Diaporthales</taxon>
        <taxon>Diaporthaceae</taxon>
        <taxon>Diaporthe</taxon>
    </lineage>
</organism>
<comment type="caution">
    <text evidence="1">The sequence shown here is derived from an EMBL/GenBank/DDBJ whole genome shotgun (WGS) entry which is preliminary data.</text>
</comment>
<evidence type="ECO:0000313" key="1">
    <source>
        <dbReference type="EMBL" id="POS71042.1"/>
    </source>
</evidence>
<proteinExistence type="predicted"/>
<sequence length="567" mass="65954">MAGNQNDDCMLLALPRELRDDIYEHYLKSGKLSCATPTCARTAIDLELMLSCRQIAAEMRGLALKINTITFTTVAPDAKQSNLRYFEKTAPDWWDAVFKCLQEKDFNHPLRSSAKDWWPVPNFDESVCRAVSEAFPKFEPHLRLIQRLMTFGCGETHTNFPKDSWKQHERLIKALRASEPSRHPPFFDYFSGTSRIPDGQVAWEDTGELQTWYGEVPSLQQQAALATLKLISSRSCWSEKAWSDVEEDFRLRPRRSHRVPTPERAADLIRYHSLYKPWTIVEDDASNEIMYDDLHLAYNRHDQKTEHEYSMRNSFQENRTRYFLSAASTAIHFLENIPGQRKNIRKIILDERYPGQRYSECHGLGFIEFCKENPQLRIERRANLWKNVWQTNTIFPILDGFTITSEVTYWIIEALALVPAGMPPGSFTLVLDGDPAPEQCTKLFQQVHRDAAWQKALLESFDRGILPEFAYHDKRRLDGYVFEDFPQALRDIARGTCRAVRANFDVGEPWDVEALIEARREWTTLEWEESWGESREYDDYQTEPPLPTWKELVEEVYCGSNGRPGSQ</sequence>
<evidence type="ECO:0000313" key="2">
    <source>
        <dbReference type="Proteomes" id="UP000094444"/>
    </source>
</evidence>
<dbReference type="InParanoid" id="A0A2P5HLC8"/>
<dbReference type="EMBL" id="MAVT02001398">
    <property type="protein sequence ID" value="POS71042.1"/>
    <property type="molecule type" value="Genomic_DNA"/>
</dbReference>